<organism evidence="1 2">
    <name type="scientific">Brevundimonas vitisensis</name>
    <dbReference type="NCBI Taxonomy" id="2800818"/>
    <lineage>
        <taxon>Bacteria</taxon>
        <taxon>Pseudomonadati</taxon>
        <taxon>Pseudomonadota</taxon>
        <taxon>Alphaproteobacteria</taxon>
        <taxon>Caulobacterales</taxon>
        <taxon>Caulobacteraceae</taxon>
        <taxon>Brevundimonas</taxon>
    </lineage>
</organism>
<sequence>MTGPKRFWWNEAETVEEIEREQRAQDAADRLLEVQLEAAAQDVQRANDAYDRALVRVRLAPQGETRNRRSELRTANFRVLMAEVRLAELRRGGPL</sequence>
<evidence type="ECO:0000313" key="2">
    <source>
        <dbReference type="Proteomes" id="UP000595448"/>
    </source>
</evidence>
<reference evidence="1 2" key="1">
    <citation type="submission" date="2021-01" db="EMBL/GenBank/DDBJ databases">
        <title>Brevundimonas vitis sp. nov., an bacterium isolated from grape (Vitis vinifera).</title>
        <authorList>
            <person name="Jiang L."/>
            <person name="Lee J."/>
        </authorList>
    </citation>
    <scope>NUCLEOTIDE SEQUENCE [LARGE SCALE GENOMIC DNA]</scope>
    <source>
        <strain evidence="1 2">GRTSA-9</strain>
    </source>
</reference>
<name>A0ABX7BJM9_9CAUL</name>
<dbReference type="Proteomes" id="UP000595448">
    <property type="component" value="Chromosome"/>
</dbReference>
<accession>A0ABX7BJM9</accession>
<dbReference type="EMBL" id="CP067977">
    <property type="protein sequence ID" value="QQQ17768.1"/>
    <property type="molecule type" value="Genomic_DNA"/>
</dbReference>
<proteinExistence type="predicted"/>
<protein>
    <submittedName>
        <fullName evidence="1">Uncharacterized protein</fullName>
    </submittedName>
</protein>
<evidence type="ECO:0000313" key="1">
    <source>
        <dbReference type="EMBL" id="QQQ17768.1"/>
    </source>
</evidence>
<keyword evidence="2" id="KW-1185">Reference proteome</keyword>
<gene>
    <name evidence="1" type="ORF">JIP62_10530</name>
</gene>
<dbReference type="RefSeq" id="WP_201102144.1">
    <property type="nucleotide sequence ID" value="NZ_CP067977.1"/>
</dbReference>